<comment type="caution">
    <text evidence="1">The sequence shown here is derived from an EMBL/GenBank/DDBJ whole genome shotgun (WGS) entry which is preliminary data.</text>
</comment>
<accession>A0A4Q9GMP5</accession>
<name>A0A4Q9GMP5_9HYPH</name>
<dbReference type="AlphaFoldDB" id="A0A4Q9GMP5"/>
<keyword evidence="2" id="KW-1185">Reference proteome</keyword>
<organism evidence="1 2">
    <name type="scientific">Hansschlegelia quercus</name>
    <dbReference type="NCBI Taxonomy" id="2528245"/>
    <lineage>
        <taxon>Bacteria</taxon>
        <taxon>Pseudomonadati</taxon>
        <taxon>Pseudomonadota</taxon>
        <taxon>Alphaproteobacteria</taxon>
        <taxon>Hyphomicrobiales</taxon>
        <taxon>Methylopilaceae</taxon>
        <taxon>Hansschlegelia</taxon>
    </lineage>
</organism>
<protein>
    <submittedName>
        <fullName evidence="1">Uncharacterized protein</fullName>
    </submittedName>
</protein>
<gene>
    <name evidence="1" type="ORF">EYR15_00750</name>
</gene>
<dbReference type="Proteomes" id="UP000291613">
    <property type="component" value="Unassembled WGS sequence"/>
</dbReference>
<reference evidence="1 2" key="1">
    <citation type="submission" date="2019-02" db="EMBL/GenBank/DDBJ databases">
        <title>Hansschlegelia quercus sp. nov., a novel methylotrophic bacterium from buds of oak (Quercus robur L.).</title>
        <authorList>
            <person name="Agafonova N.V."/>
            <person name="Kaparullina E.N."/>
            <person name="Grouzdev D.S."/>
            <person name="Doronina N.V."/>
        </authorList>
    </citation>
    <scope>NUCLEOTIDE SEQUENCE [LARGE SCALE GENOMIC DNA]</scope>
    <source>
        <strain evidence="1 2">Dub</strain>
    </source>
</reference>
<dbReference type="RefSeq" id="WP_131000984.1">
    <property type="nucleotide sequence ID" value="NZ_JBHSZR010000002.1"/>
</dbReference>
<evidence type="ECO:0000313" key="1">
    <source>
        <dbReference type="EMBL" id="TBN54731.1"/>
    </source>
</evidence>
<proteinExistence type="predicted"/>
<sequence>MQDANLTPRQFRALRQFAAPPQDFRPAEVDHEALRALEHSGAVRVVASNGRLFLAEVTPAGRMLLRGTAPAGANRRSDLRPAAC</sequence>
<dbReference type="EMBL" id="SIUB01000001">
    <property type="protein sequence ID" value="TBN54731.1"/>
    <property type="molecule type" value="Genomic_DNA"/>
</dbReference>
<evidence type="ECO:0000313" key="2">
    <source>
        <dbReference type="Proteomes" id="UP000291613"/>
    </source>
</evidence>